<dbReference type="AlphaFoldDB" id="A0A822Z237"/>
<keyword evidence="2" id="KW-1185">Reference proteome</keyword>
<dbReference type="EMBL" id="DUZY01000005">
    <property type="protein sequence ID" value="DAD38563.1"/>
    <property type="molecule type" value="Genomic_DNA"/>
</dbReference>
<name>A0A822Z237_NELNU</name>
<accession>A0A822Z237</accession>
<proteinExistence type="predicted"/>
<gene>
    <name evidence="1" type="ORF">HUJ06_012886</name>
</gene>
<organism evidence="1 2">
    <name type="scientific">Nelumbo nucifera</name>
    <name type="common">Sacred lotus</name>
    <dbReference type="NCBI Taxonomy" id="4432"/>
    <lineage>
        <taxon>Eukaryota</taxon>
        <taxon>Viridiplantae</taxon>
        <taxon>Streptophyta</taxon>
        <taxon>Embryophyta</taxon>
        <taxon>Tracheophyta</taxon>
        <taxon>Spermatophyta</taxon>
        <taxon>Magnoliopsida</taxon>
        <taxon>Proteales</taxon>
        <taxon>Nelumbonaceae</taxon>
        <taxon>Nelumbo</taxon>
    </lineage>
</organism>
<dbReference type="Proteomes" id="UP000607653">
    <property type="component" value="Unassembled WGS sequence"/>
</dbReference>
<evidence type="ECO:0000313" key="1">
    <source>
        <dbReference type="EMBL" id="DAD38563.1"/>
    </source>
</evidence>
<protein>
    <submittedName>
        <fullName evidence="1">Uncharacterized protein</fullName>
    </submittedName>
</protein>
<reference evidence="1 2" key="1">
    <citation type="journal article" date="2020" name="Mol. Biol. Evol.">
        <title>Distinct Expression and Methylation Patterns for Genes with Different Fates following a Single Whole-Genome Duplication in Flowering Plants.</title>
        <authorList>
            <person name="Shi T."/>
            <person name="Rahmani R.S."/>
            <person name="Gugger P.F."/>
            <person name="Wang M."/>
            <person name="Li H."/>
            <person name="Zhang Y."/>
            <person name="Li Z."/>
            <person name="Wang Q."/>
            <person name="Van de Peer Y."/>
            <person name="Marchal K."/>
            <person name="Chen J."/>
        </authorList>
    </citation>
    <scope>NUCLEOTIDE SEQUENCE [LARGE SCALE GENOMIC DNA]</scope>
    <source>
        <tissue evidence="1">Leaf</tissue>
    </source>
</reference>
<sequence length="55" mass="5773">MIFTLFRSFNFQASQAAAVGSAAPAAASSSFLSSALLLKLIICLFSLPEASLNYN</sequence>
<evidence type="ECO:0000313" key="2">
    <source>
        <dbReference type="Proteomes" id="UP000607653"/>
    </source>
</evidence>
<comment type="caution">
    <text evidence="1">The sequence shown here is derived from an EMBL/GenBank/DDBJ whole genome shotgun (WGS) entry which is preliminary data.</text>
</comment>